<comment type="caution">
    <text evidence="3">The sequence shown here is derived from an EMBL/GenBank/DDBJ whole genome shotgun (WGS) entry which is preliminary data.</text>
</comment>
<dbReference type="InterPro" id="IPR000587">
    <property type="entry name" value="Creatinase_N"/>
</dbReference>
<dbReference type="AlphaFoldDB" id="A0A9X2AC94"/>
<sequence length="374" mass="41673">MFNQNDEIFGGREHVESIHERIRSVLDEQQLDVAVLRTRANFAWMTGGRDNHIINTSELGVAFLLVFKDRVLCVTTSMEERRIQEEELSALGIEVISGDWTRGIEVIMESLLKGLRVGTDGLQSGTKDLTVALSKARQSLSIVQIAQYREVCGLAVNTIESIGKRLHPGLTEHVIAADLASAVMTGGGTPVVTLVATDERIMRYRHPIPTHKPLLQYAMLVLCVQKYGLVANVTRFVHLGKLPHELDISQKQCASIDVRMNAMTQKGVRVGDVFQAGLAGYADIGYPDDWKLLHQGGPTGYASREYLATMNSDQLIDENQAFAWNPAIRGFKSEDTLVVNSTGNEFLTHSGEWAYQQVQYEGRMYERPAIWVID</sequence>
<reference evidence="3" key="1">
    <citation type="submission" date="2022-03" db="EMBL/GenBank/DDBJ databases">
        <title>Draft Genome Sequence of Firmicute Strain S0AB, a Heterotrophic Iron/Sulfur-Oxidizing Extreme Acidophile.</title>
        <authorList>
            <person name="Vergara E."/>
            <person name="Pakostova E."/>
            <person name="Johnson D.B."/>
            <person name="Holmes D.S."/>
        </authorList>
    </citation>
    <scope>NUCLEOTIDE SEQUENCE</scope>
    <source>
        <strain evidence="3">S0AB</strain>
    </source>
</reference>
<gene>
    <name evidence="3" type="ORF">MM817_00316</name>
</gene>
<dbReference type="SUPFAM" id="SSF53092">
    <property type="entry name" value="Creatinase/prolidase N-terminal domain"/>
    <property type="match status" value="1"/>
</dbReference>
<dbReference type="EMBL" id="JALBUF010000001">
    <property type="protein sequence ID" value="MCI0182065.1"/>
    <property type="molecule type" value="Genomic_DNA"/>
</dbReference>
<dbReference type="Proteomes" id="UP001139263">
    <property type="component" value="Unassembled WGS sequence"/>
</dbReference>
<dbReference type="InterPro" id="IPR050659">
    <property type="entry name" value="Peptidase_M24B"/>
</dbReference>
<dbReference type="RefSeq" id="WP_241711684.1">
    <property type="nucleotide sequence ID" value="NZ_JALBUF010000001.1"/>
</dbReference>
<dbReference type="SUPFAM" id="SSF55920">
    <property type="entry name" value="Creatinase/aminopeptidase"/>
    <property type="match status" value="1"/>
</dbReference>
<dbReference type="PANTHER" id="PTHR46112:SF2">
    <property type="entry name" value="XAA-PRO AMINOPEPTIDASE P-RELATED"/>
    <property type="match status" value="1"/>
</dbReference>
<proteinExistence type="predicted"/>
<name>A0A9X2AC94_9BACL</name>
<dbReference type="InterPro" id="IPR036005">
    <property type="entry name" value="Creatinase/aminopeptidase-like"/>
</dbReference>
<evidence type="ECO:0000259" key="2">
    <source>
        <dbReference type="Pfam" id="PF01321"/>
    </source>
</evidence>
<dbReference type="Pfam" id="PF01321">
    <property type="entry name" value="Creatinase_N"/>
    <property type="match status" value="1"/>
</dbReference>
<accession>A0A9X2AC94</accession>
<dbReference type="PANTHER" id="PTHR46112">
    <property type="entry name" value="AMINOPEPTIDASE"/>
    <property type="match status" value="1"/>
</dbReference>
<organism evidence="3 4">
    <name type="scientific">Sulfoacidibacillus ferrooxidans</name>
    <dbReference type="NCBI Taxonomy" id="2005001"/>
    <lineage>
        <taxon>Bacteria</taxon>
        <taxon>Bacillati</taxon>
        <taxon>Bacillota</taxon>
        <taxon>Bacilli</taxon>
        <taxon>Bacillales</taxon>
        <taxon>Alicyclobacillaceae</taxon>
        <taxon>Sulfoacidibacillus</taxon>
    </lineage>
</organism>
<dbReference type="Pfam" id="PF00557">
    <property type="entry name" value="Peptidase_M24"/>
    <property type="match status" value="1"/>
</dbReference>
<dbReference type="InterPro" id="IPR029149">
    <property type="entry name" value="Creatin/AminoP/Spt16_N"/>
</dbReference>
<dbReference type="Gene3D" id="3.90.230.10">
    <property type="entry name" value="Creatinase/methionine aminopeptidase superfamily"/>
    <property type="match status" value="1"/>
</dbReference>
<evidence type="ECO:0008006" key="5">
    <source>
        <dbReference type="Google" id="ProtNLM"/>
    </source>
</evidence>
<dbReference type="InterPro" id="IPR000994">
    <property type="entry name" value="Pept_M24"/>
</dbReference>
<dbReference type="Gene3D" id="3.40.350.10">
    <property type="entry name" value="Creatinase/prolidase N-terminal domain"/>
    <property type="match status" value="1"/>
</dbReference>
<feature type="domain" description="Peptidase M24" evidence="1">
    <location>
        <begin position="147"/>
        <end position="339"/>
    </location>
</feature>
<feature type="domain" description="Creatinase N-terminal" evidence="2">
    <location>
        <begin position="20"/>
        <end position="122"/>
    </location>
</feature>
<dbReference type="CDD" id="cd01066">
    <property type="entry name" value="APP_MetAP"/>
    <property type="match status" value="1"/>
</dbReference>
<evidence type="ECO:0000313" key="4">
    <source>
        <dbReference type="Proteomes" id="UP001139263"/>
    </source>
</evidence>
<evidence type="ECO:0000313" key="3">
    <source>
        <dbReference type="EMBL" id="MCI0182065.1"/>
    </source>
</evidence>
<evidence type="ECO:0000259" key="1">
    <source>
        <dbReference type="Pfam" id="PF00557"/>
    </source>
</evidence>
<keyword evidence="4" id="KW-1185">Reference proteome</keyword>
<protein>
    <recommendedName>
        <fullName evidence="5">Peptidase M24</fullName>
    </recommendedName>
</protein>